<comment type="caution">
    <text evidence="2">The sequence shown here is derived from an EMBL/GenBank/DDBJ whole genome shotgun (WGS) entry which is preliminary data.</text>
</comment>
<feature type="transmembrane region" description="Helical" evidence="1">
    <location>
        <begin position="60"/>
        <end position="77"/>
    </location>
</feature>
<accession>A0AAW1STP0</accession>
<gene>
    <name evidence="2" type="ORF">WJX84_002650</name>
</gene>
<reference evidence="2 3" key="1">
    <citation type="journal article" date="2024" name="Nat. Commun.">
        <title>Phylogenomics reveals the evolutionary origins of lichenization in chlorophyte algae.</title>
        <authorList>
            <person name="Puginier C."/>
            <person name="Libourel C."/>
            <person name="Otte J."/>
            <person name="Skaloud P."/>
            <person name="Haon M."/>
            <person name="Grisel S."/>
            <person name="Petersen M."/>
            <person name="Berrin J.G."/>
            <person name="Delaux P.M."/>
            <person name="Dal Grande F."/>
            <person name="Keller J."/>
        </authorList>
    </citation>
    <scope>NUCLEOTIDE SEQUENCE [LARGE SCALE GENOMIC DNA]</scope>
    <source>
        <strain evidence="2 3">SAG 2523</strain>
    </source>
</reference>
<proteinExistence type="predicted"/>
<feature type="transmembrane region" description="Helical" evidence="1">
    <location>
        <begin position="253"/>
        <end position="273"/>
    </location>
</feature>
<evidence type="ECO:0000313" key="2">
    <source>
        <dbReference type="EMBL" id="KAK9858813.1"/>
    </source>
</evidence>
<evidence type="ECO:0000256" key="1">
    <source>
        <dbReference type="SAM" id="Phobius"/>
    </source>
</evidence>
<keyword evidence="1" id="KW-0472">Membrane</keyword>
<organism evidence="2 3">
    <name type="scientific">Apatococcus fuscideae</name>
    <dbReference type="NCBI Taxonomy" id="2026836"/>
    <lineage>
        <taxon>Eukaryota</taxon>
        <taxon>Viridiplantae</taxon>
        <taxon>Chlorophyta</taxon>
        <taxon>core chlorophytes</taxon>
        <taxon>Trebouxiophyceae</taxon>
        <taxon>Chlorellales</taxon>
        <taxon>Chlorellaceae</taxon>
        <taxon>Apatococcus</taxon>
    </lineage>
</organism>
<sequence length="424" mass="46501">MLSSSTAKTTLLAGAIAVSASHYSQQGFVASVWGEVSFAVWCAVLFLSPVLPGVWCRRHIAWGLLSIGILEYFVLVVDPDFKGWGDVYYFCGSRLQHCTCNFRWNLSGWVKALVLWNFVLSSALGLQKLLAQLGLDGLLPGEEVVTKDSFISIIWRLIPYWLNNWEQQWGSECTSMMFELPHFALELLVVLPCIQIVCGRLRILALAPGQALGQLPDHPAQDPRLRAHLAPDVLRGTWSVDARQALFMPRLRANLKVLAMVVGIAFLAGYNALRIPLSLEAQITAHAQTGPMLAFGSAWGRPVNGSFSEPGSLPSEPHQDASMLVPLVLSGREVLVNSSQAALREAYAAHGCPTEQPLFRMMAKHADEIIKMQAAEHKMLIPLVEVALGIMRLSCERFFVSPPSCSPTSSSATTSHLWQNASSV</sequence>
<dbReference type="EMBL" id="JALJOV010000912">
    <property type="protein sequence ID" value="KAK9858813.1"/>
    <property type="molecule type" value="Genomic_DNA"/>
</dbReference>
<keyword evidence="1" id="KW-0812">Transmembrane</keyword>
<keyword evidence="3" id="KW-1185">Reference proteome</keyword>
<feature type="transmembrane region" description="Helical" evidence="1">
    <location>
        <begin position="30"/>
        <end position="48"/>
    </location>
</feature>
<protein>
    <submittedName>
        <fullName evidence="2">Uncharacterized protein</fullName>
    </submittedName>
</protein>
<dbReference type="AlphaFoldDB" id="A0AAW1STP0"/>
<evidence type="ECO:0000313" key="3">
    <source>
        <dbReference type="Proteomes" id="UP001485043"/>
    </source>
</evidence>
<name>A0AAW1STP0_9CHLO</name>
<dbReference type="Proteomes" id="UP001485043">
    <property type="component" value="Unassembled WGS sequence"/>
</dbReference>
<keyword evidence="1" id="KW-1133">Transmembrane helix</keyword>